<evidence type="ECO:0000313" key="3">
    <source>
        <dbReference type="Proteomes" id="UP000033935"/>
    </source>
</evidence>
<evidence type="ECO:0000313" key="2">
    <source>
        <dbReference type="EMBL" id="KKR04916.1"/>
    </source>
</evidence>
<accession>A0A0G0MWU4</accession>
<keyword evidence="1" id="KW-1133">Transmembrane helix</keyword>
<organism evidence="2 3">
    <name type="scientific">Candidatus Uhrbacteria bacterium GW2011_GWF2_39_13</name>
    <dbReference type="NCBI Taxonomy" id="1618995"/>
    <lineage>
        <taxon>Bacteria</taxon>
        <taxon>Candidatus Uhriibacteriota</taxon>
    </lineage>
</organism>
<comment type="caution">
    <text evidence="2">The sequence shown here is derived from an EMBL/GenBank/DDBJ whole genome shotgun (WGS) entry which is preliminary data.</text>
</comment>
<name>A0A0G0MWU4_9BACT</name>
<feature type="transmembrane region" description="Helical" evidence="1">
    <location>
        <begin position="180"/>
        <end position="198"/>
    </location>
</feature>
<feature type="transmembrane region" description="Helical" evidence="1">
    <location>
        <begin position="67"/>
        <end position="83"/>
    </location>
</feature>
<dbReference type="EMBL" id="LBWG01000002">
    <property type="protein sequence ID" value="KKR04916.1"/>
    <property type="molecule type" value="Genomic_DNA"/>
</dbReference>
<feature type="transmembrane region" description="Helical" evidence="1">
    <location>
        <begin position="104"/>
        <end position="122"/>
    </location>
</feature>
<dbReference type="Proteomes" id="UP000033935">
    <property type="component" value="Unassembled WGS sequence"/>
</dbReference>
<sequence>MSENPHAEWIRLTKKNTEKIDFCQSSSHRLNPHFSFLSKNAKISILMTLTTHATLGAVIGHATGNPLLAFIFGFISHFLIDMIPHGDTGISDNFRVHKKRRKQAVAYVMVDAVFAIFFVLLLANTRDIESVRTFSWGIIGGVLPDLIVGLYEITKTPLLLWFNKLHFFFHDFFTKRKGDVPLYYAILAQIVLIAYLQTKL</sequence>
<keyword evidence="1" id="KW-0472">Membrane</keyword>
<feature type="transmembrane region" description="Helical" evidence="1">
    <location>
        <begin position="134"/>
        <end position="154"/>
    </location>
</feature>
<reference evidence="2 3" key="1">
    <citation type="journal article" date="2015" name="Nature">
        <title>rRNA introns, odd ribosomes, and small enigmatic genomes across a large radiation of phyla.</title>
        <authorList>
            <person name="Brown C.T."/>
            <person name="Hug L.A."/>
            <person name="Thomas B.C."/>
            <person name="Sharon I."/>
            <person name="Castelle C.J."/>
            <person name="Singh A."/>
            <person name="Wilkins M.J."/>
            <person name="Williams K.H."/>
            <person name="Banfield J.F."/>
        </authorList>
    </citation>
    <scope>NUCLEOTIDE SEQUENCE [LARGE SCALE GENOMIC DNA]</scope>
</reference>
<proteinExistence type="predicted"/>
<protein>
    <submittedName>
        <fullName evidence="2">Uncharacterized protein</fullName>
    </submittedName>
</protein>
<evidence type="ECO:0000256" key="1">
    <source>
        <dbReference type="SAM" id="Phobius"/>
    </source>
</evidence>
<gene>
    <name evidence="2" type="ORF">UT30_C0002G0033</name>
</gene>
<dbReference type="AlphaFoldDB" id="A0A0G0MWU4"/>
<keyword evidence="1" id="KW-0812">Transmembrane</keyword>